<feature type="transmembrane region" description="Helical" evidence="5">
    <location>
        <begin position="213"/>
        <end position="231"/>
    </location>
</feature>
<evidence type="ECO:0000256" key="1">
    <source>
        <dbReference type="ARBA" id="ARBA00004141"/>
    </source>
</evidence>
<comment type="caution">
    <text evidence="6">The sequence shown here is derived from an EMBL/GenBank/DDBJ whole genome shotgun (WGS) entry which is preliminary data.</text>
</comment>
<dbReference type="PANTHER" id="PTHR43424:SF1">
    <property type="entry name" value="LOCUS PUTATIVE PROTEIN 1-RELATED"/>
    <property type="match status" value="1"/>
</dbReference>
<gene>
    <name evidence="6" type="ORF">AUJ29_01630</name>
</gene>
<feature type="transmembrane region" description="Helical" evidence="5">
    <location>
        <begin position="332"/>
        <end position="351"/>
    </location>
</feature>
<feature type="transmembrane region" description="Helical" evidence="5">
    <location>
        <begin position="384"/>
        <end position="404"/>
    </location>
</feature>
<feature type="transmembrane region" description="Helical" evidence="5">
    <location>
        <begin position="45"/>
        <end position="68"/>
    </location>
</feature>
<name>A0A1J4TY53_9BACT</name>
<dbReference type="InterPro" id="IPR002797">
    <property type="entry name" value="Polysacc_synth"/>
</dbReference>
<accession>A0A1J4TY53</accession>
<evidence type="ECO:0000313" key="6">
    <source>
        <dbReference type="EMBL" id="OIO17260.1"/>
    </source>
</evidence>
<feature type="transmembrane region" description="Helical" evidence="5">
    <location>
        <begin position="80"/>
        <end position="104"/>
    </location>
</feature>
<keyword evidence="4 5" id="KW-0472">Membrane</keyword>
<feature type="transmembrane region" description="Helical" evidence="5">
    <location>
        <begin position="293"/>
        <end position="312"/>
    </location>
</feature>
<dbReference type="Proteomes" id="UP000182465">
    <property type="component" value="Unassembled WGS sequence"/>
</dbReference>
<proteinExistence type="predicted"/>
<feature type="transmembrane region" description="Helical" evidence="5">
    <location>
        <begin position="116"/>
        <end position="136"/>
    </location>
</feature>
<evidence type="ECO:0000256" key="3">
    <source>
        <dbReference type="ARBA" id="ARBA00022989"/>
    </source>
</evidence>
<keyword evidence="2 5" id="KW-0812">Transmembrane</keyword>
<feature type="transmembrane region" description="Helical" evidence="5">
    <location>
        <begin position="358"/>
        <end position="378"/>
    </location>
</feature>
<dbReference type="Pfam" id="PF01943">
    <property type="entry name" value="Polysacc_synt"/>
    <property type="match status" value="1"/>
</dbReference>
<evidence type="ECO:0000256" key="4">
    <source>
        <dbReference type="ARBA" id="ARBA00023136"/>
    </source>
</evidence>
<dbReference type="AlphaFoldDB" id="A0A1J4TY53"/>
<protein>
    <submittedName>
        <fullName evidence="6">Uncharacterized protein</fullName>
    </submittedName>
</protein>
<feature type="transmembrane region" description="Helical" evidence="5">
    <location>
        <begin position="12"/>
        <end position="33"/>
    </location>
</feature>
<feature type="transmembrane region" description="Helical" evidence="5">
    <location>
        <begin position="173"/>
        <end position="193"/>
    </location>
</feature>
<organism evidence="6 7">
    <name type="scientific">Candidatus Kuenenbacteria bacterium CG1_02_38_13</name>
    <dbReference type="NCBI Taxonomy" id="1805235"/>
    <lineage>
        <taxon>Bacteria</taxon>
        <taxon>Candidatus Kueneniibacteriota</taxon>
    </lineage>
</organism>
<evidence type="ECO:0000256" key="5">
    <source>
        <dbReference type="SAM" id="Phobius"/>
    </source>
</evidence>
<dbReference type="PANTHER" id="PTHR43424">
    <property type="entry name" value="LOCUS PUTATIVE PROTEIN 1-RELATED"/>
    <property type="match status" value="1"/>
</dbReference>
<feature type="transmembrane region" description="Helical" evidence="5">
    <location>
        <begin position="148"/>
        <end position="167"/>
    </location>
</feature>
<keyword evidence="3 5" id="KW-1133">Transmembrane helix</keyword>
<feature type="transmembrane region" description="Helical" evidence="5">
    <location>
        <begin position="416"/>
        <end position="438"/>
    </location>
</feature>
<reference evidence="6 7" key="1">
    <citation type="journal article" date="2016" name="Environ. Microbiol.">
        <title>Genomic resolution of a cold subsurface aquifer community provides metabolic insights for novel microbes adapted to high CO concentrations.</title>
        <authorList>
            <person name="Probst A.J."/>
            <person name="Castelle C.J."/>
            <person name="Singh A."/>
            <person name="Brown C.T."/>
            <person name="Anantharaman K."/>
            <person name="Sharon I."/>
            <person name="Hug L.A."/>
            <person name="Burstein D."/>
            <person name="Emerson J.B."/>
            <person name="Thomas B.C."/>
            <person name="Banfield J.F."/>
        </authorList>
    </citation>
    <scope>NUCLEOTIDE SEQUENCE [LARGE SCALE GENOMIC DNA]</scope>
    <source>
        <strain evidence="6">CG1_02_38_13</strain>
    </source>
</reference>
<dbReference type="EMBL" id="MNVB01000035">
    <property type="protein sequence ID" value="OIO17260.1"/>
    <property type="molecule type" value="Genomic_DNA"/>
</dbReference>
<evidence type="ECO:0000313" key="7">
    <source>
        <dbReference type="Proteomes" id="UP000182465"/>
    </source>
</evidence>
<evidence type="ECO:0000256" key="2">
    <source>
        <dbReference type="ARBA" id="ARBA00022692"/>
    </source>
</evidence>
<dbReference type="InterPro" id="IPR052556">
    <property type="entry name" value="PolySynth_Transporter"/>
</dbReference>
<comment type="subcellular location">
    <subcellularLocation>
        <location evidence="1">Membrane</location>
        <topology evidence="1">Multi-pass membrane protein</topology>
    </subcellularLocation>
</comment>
<dbReference type="GO" id="GO:0016020">
    <property type="term" value="C:membrane"/>
    <property type="evidence" value="ECO:0007669"/>
    <property type="project" value="UniProtKB-SubCell"/>
</dbReference>
<dbReference type="CDD" id="cd13128">
    <property type="entry name" value="MATE_Wzx_like"/>
    <property type="match status" value="1"/>
</dbReference>
<sequence>MWQETNSVARNTTYYTSALIGQKVLAFVYFSFIARLLGVEDTGKYTFALSFTTIFAIFIDLGLASVLTREIAKNKERTQLYLSNILAIKIPLAILVYILVFGMINILGYAELTRQLVYISGIIMFLDSFILSFWAVMRGHQQLKYESIGVLSLQLITVALGSTVLRLHLGLRLLIMALLCGSVFNFVFAAVVLKRKLGLRLMPMYNPEILKALFRIGLPFAMMGIFSRIYTSLDTVLLSTLAGDAYVGWYSIPVKITMALQFLPMAFMAALFPAMSAYFINNREKLKLTFEKAMHYLMTISLPIAVGIIMLAEPVIVSVYTKEYSNSILPLKILMVSLFFLFINFPVGYLLNACNKQVTNTINMGITVLVNVILNIVLIPKYTYVGAAVTSLVSTFVLFVLGMYWVPKIIDYSKAYLFNGLAKIFLACLLMAVVIYYFLPLVNWIFLIPVGVLVYFVVLWFIGGVSRQDARDIWNSLTAK</sequence>
<feature type="transmembrane region" description="Helical" evidence="5">
    <location>
        <begin position="444"/>
        <end position="462"/>
    </location>
</feature>
<feature type="transmembrane region" description="Helical" evidence="5">
    <location>
        <begin position="259"/>
        <end position="281"/>
    </location>
</feature>